<evidence type="ECO:0000256" key="2">
    <source>
        <dbReference type="ARBA" id="ARBA00001968"/>
    </source>
</evidence>
<dbReference type="PROSITE" id="PS01350">
    <property type="entry name" value="ISPF"/>
    <property type="match status" value="1"/>
</dbReference>
<dbReference type="InterPro" id="IPR020555">
    <property type="entry name" value="MECDP_synthase_CS"/>
</dbReference>
<reference evidence="9" key="1">
    <citation type="journal article" date="2014" name="Front. Microbiol.">
        <title>High frequency of phylogenetically diverse reductive dehalogenase-homologous genes in deep subseafloor sedimentary metagenomes.</title>
        <authorList>
            <person name="Kawai M."/>
            <person name="Futagami T."/>
            <person name="Toyoda A."/>
            <person name="Takaki Y."/>
            <person name="Nishi S."/>
            <person name="Hori S."/>
            <person name="Arai W."/>
            <person name="Tsubouchi T."/>
            <person name="Morono Y."/>
            <person name="Uchiyama I."/>
            <person name="Ito T."/>
            <person name="Fujiyama A."/>
            <person name="Inagaki F."/>
            <person name="Takami H."/>
        </authorList>
    </citation>
    <scope>NUCLEOTIDE SEQUENCE</scope>
    <source>
        <strain evidence="9">Expedition CK06-06</strain>
    </source>
</reference>
<feature type="non-terminal residue" evidence="9">
    <location>
        <position position="136"/>
    </location>
</feature>
<evidence type="ECO:0000256" key="6">
    <source>
        <dbReference type="ARBA" id="ARBA00023229"/>
    </source>
</evidence>
<feature type="domain" description="2-C-methyl-D-erythritol 2,4-cyclodiphosphate synthase" evidence="8">
    <location>
        <begin position="3"/>
        <end position="136"/>
    </location>
</feature>
<protein>
    <recommendedName>
        <fullName evidence="4">2-C-methyl-D-erythritol 2,4-cyclodiphosphate synthase</fullName>
        <ecNumber evidence="4">4.6.1.12</ecNumber>
    </recommendedName>
</protein>
<accession>X0YJJ4</accession>
<keyword evidence="5" id="KW-0479">Metal-binding</keyword>
<name>X0YJJ4_9ZZZZ</name>
<dbReference type="SUPFAM" id="SSF69765">
    <property type="entry name" value="IpsF-like"/>
    <property type="match status" value="1"/>
</dbReference>
<organism evidence="9">
    <name type="scientific">marine sediment metagenome</name>
    <dbReference type="NCBI Taxonomy" id="412755"/>
    <lineage>
        <taxon>unclassified sequences</taxon>
        <taxon>metagenomes</taxon>
        <taxon>ecological metagenomes</taxon>
    </lineage>
</organism>
<dbReference type="CDD" id="cd00554">
    <property type="entry name" value="MECDP_synthase"/>
    <property type="match status" value="1"/>
</dbReference>
<dbReference type="HAMAP" id="MF_00107">
    <property type="entry name" value="IspF"/>
    <property type="match status" value="1"/>
</dbReference>
<evidence type="ECO:0000256" key="5">
    <source>
        <dbReference type="ARBA" id="ARBA00022723"/>
    </source>
</evidence>
<evidence type="ECO:0000313" key="9">
    <source>
        <dbReference type="EMBL" id="GAG48748.1"/>
    </source>
</evidence>
<dbReference type="GO" id="GO:0008685">
    <property type="term" value="F:2-C-methyl-D-erythritol 2,4-cyclodiphosphate synthase activity"/>
    <property type="evidence" value="ECO:0007669"/>
    <property type="project" value="UniProtKB-EC"/>
</dbReference>
<evidence type="ECO:0000256" key="7">
    <source>
        <dbReference type="ARBA" id="ARBA00023239"/>
    </source>
</evidence>
<comment type="pathway">
    <text evidence="3">Isoprenoid biosynthesis; isopentenyl diphosphate biosynthesis via DXP pathway; isopentenyl diphosphate from 1-deoxy-D-xylulose 5-phosphate: step 4/6.</text>
</comment>
<gene>
    <name evidence="9" type="ORF">S01H1_78860</name>
</gene>
<evidence type="ECO:0000256" key="3">
    <source>
        <dbReference type="ARBA" id="ARBA00004709"/>
    </source>
</evidence>
<sequence length="136" mass="14293">MNRIGLGFDSHRFESGKPLMLAGVHVDYDRGLAGHSDGDAALHALIDAMLGAASLGDIGEMFPDTDPKWAGADSGKLTTEAVGQLAVMGWELVNCDIVIVTESPKLGPYKEAMRERVADLLGVDAVSVGLKAKTAE</sequence>
<dbReference type="Gene3D" id="3.30.1330.50">
    <property type="entry name" value="2-C-methyl-D-erythritol 2,4-cyclodiphosphate synthase"/>
    <property type="match status" value="1"/>
</dbReference>
<proteinExistence type="inferred from homology"/>
<evidence type="ECO:0000256" key="4">
    <source>
        <dbReference type="ARBA" id="ARBA00012579"/>
    </source>
</evidence>
<evidence type="ECO:0000256" key="1">
    <source>
        <dbReference type="ARBA" id="ARBA00000200"/>
    </source>
</evidence>
<dbReference type="GO" id="GO:0016114">
    <property type="term" value="P:terpenoid biosynthetic process"/>
    <property type="evidence" value="ECO:0007669"/>
    <property type="project" value="InterPro"/>
</dbReference>
<dbReference type="EC" id="4.6.1.12" evidence="4"/>
<dbReference type="PANTHER" id="PTHR43181:SF1">
    <property type="entry name" value="2-C-METHYL-D-ERYTHRITOL 2,4-CYCLODIPHOSPHATE SYNTHASE, CHLOROPLASTIC"/>
    <property type="match status" value="1"/>
</dbReference>
<dbReference type="GO" id="GO:0019288">
    <property type="term" value="P:isopentenyl diphosphate biosynthetic process, methylerythritol 4-phosphate pathway"/>
    <property type="evidence" value="ECO:0007669"/>
    <property type="project" value="UniProtKB-UniPathway"/>
</dbReference>
<comment type="catalytic activity">
    <reaction evidence="1">
        <text>4-CDP-2-C-methyl-D-erythritol 2-phosphate = 2-C-methyl-D-erythritol 2,4-cyclic diphosphate + CMP</text>
        <dbReference type="Rhea" id="RHEA:23864"/>
        <dbReference type="ChEBI" id="CHEBI:57919"/>
        <dbReference type="ChEBI" id="CHEBI:58483"/>
        <dbReference type="ChEBI" id="CHEBI:60377"/>
        <dbReference type="EC" id="4.6.1.12"/>
    </reaction>
</comment>
<dbReference type="NCBIfam" id="TIGR00151">
    <property type="entry name" value="ispF"/>
    <property type="match status" value="1"/>
</dbReference>
<comment type="cofactor">
    <cofactor evidence="2">
        <name>a divalent metal cation</name>
        <dbReference type="ChEBI" id="CHEBI:60240"/>
    </cofactor>
</comment>
<dbReference type="EMBL" id="BARS01053106">
    <property type="protein sequence ID" value="GAG48748.1"/>
    <property type="molecule type" value="Genomic_DNA"/>
</dbReference>
<dbReference type="InterPro" id="IPR003526">
    <property type="entry name" value="MECDP_synthase"/>
</dbReference>
<dbReference type="PANTHER" id="PTHR43181">
    <property type="entry name" value="2-C-METHYL-D-ERYTHRITOL 2,4-CYCLODIPHOSPHATE SYNTHASE, CHLOROPLASTIC"/>
    <property type="match status" value="1"/>
</dbReference>
<keyword evidence="6" id="KW-0414">Isoprene biosynthesis</keyword>
<dbReference type="InterPro" id="IPR036571">
    <property type="entry name" value="MECDP_synthase_sf"/>
</dbReference>
<comment type="caution">
    <text evidence="9">The sequence shown here is derived from an EMBL/GenBank/DDBJ whole genome shotgun (WGS) entry which is preliminary data.</text>
</comment>
<dbReference type="AlphaFoldDB" id="X0YJJ4"/>
<dbReference type="GO" id="GO:0046872">
    <property type="term" value="F:metal ion binding"/>
    <property type="evidence" value="ECO:0007669"/>
    <property type="project" value="UniProtKB-KW"/>
</dbReference>
<evidence type="ECO:0000259" key="8">
    <source>
        <dbReference type="Pfam" id="PF02542"/>
    </source>
</evidence>
<dbReference type="Pfam" id="PF02542">
    <property type="entry name" value="YgbB"/>
    <property type="match status" value="1"/>
</dbReference>
<dbReference type="UniPathway" id="UPA00056">
    <property type="reaction ID" value="UER00095"/>
</dbReference>
<keyword evidence="7" id="KW-0456">Lyase</keyword>